<keyword evidence="2" id="KW-0732">Signal</keyword>
<feature type="chain" id="PRO_5039907573" evidence="2">
    <location>
        <begin position="17"/>
        <end position="229"/>
    </location>
</feature>
<name>A0A9K3GIJ0_9EUKA</name>
<organism evidence="3 4">
    <name type="scientific">Kipferlia bialata</name>
    <dbReference type="NCBI Taxonomy" id="797122"/>
    <lineage>
        <taxon>Eukaryota</taxon>
        <taxon>Metamonada</taxon>
        <taxon>Carpediemonas-like organisms</taxon>
        <taxon>Kipferlia</taxon>
    </lineage>
</organism>
<proteinExistence type="predicted"/>
<keyword evidence="4" id="KW-1185">Reference proteome</keyword>
<sequence length="229" mass="25753">MRLCLCLVALVGVCLCIIETFETEHWYDTWKVETRQVGGPPPMSGSIPLSPSVAERERDGASGSQGWFDPADIIIIGSHGYPISYDDHCKYESSDNTAVMPHGTHFMSDLTDWHGNTTLSYETSWTNSEGEGVMQFEYELHFVPHGKWFGVGQYLGDIYIKPTILWCKHNYHTDIHVTFPADPVNRGSTSDPIAGIEIQMTIENSYKSNSSGAYSYSWWLQGDGVWKPM</sequence>
<dbReference type="EMBL" id="BDIP01001067">
    <property type="protein sequence ID" value="GIQ83486.1"/>
    <property type="molecule type" value="Genomic_DNA"/>
</dbReference>
<dbReference type="Proteomes" id="UP000265618">
    <property type="component" value="Unassembled WGS sequence"/>
</dbReference>
<feature type="region of interest" description="Disordered" evidence="1">
    <location>
        <begin position="38"/>
        <end position="64"/>
    </location>
</feature>
<gene>
    <name evidence="3" type="ORF">KIPB_004818</name>
</gene>
<feature type="signal peptide" evidence="2">
    <location>
        <begin position="1"/>
        <end position="16"/>
    </location>
</feature>
<accession>A0A9K3GIJ0</accession>
<evidence type="ECO:0000313" key="3">
    <source>
        <dbReference type="EMBL" id="GIQ83486.1"/>
    </source>
</evidence>
<comment type="caution">
    <text evidence="3">The sequence shown here is derived from an EMBL/GenBank/DDBJ whole genome shotgun (WGS) entry which is preliminary data.</text>
</comment>
<evidence type="ECO:0000256" key="1">
    <source>
        <dbReference type="SAM" id="MobiDB-lite"/>
    </source>
</evidence>
<evidence type="ECO:0000256" key="2">
    <source>
        <dbReference type="SAM" id="SignalP"/>
    </source>
</evidence>
<reference evidence="3 4" key="1">
    <citation type="journal article" date="2018" name="PLoS ONE">
        <title>The draft genome of Kipferlia bialata reveals reductive genome evolution in fornicate parasites.</title>
        <authorList>
            <person name="Tanifuji G."/>
            <person name="Takabayashi S."/>
            <person name="Kume K."/>
            <person name="Takagi M."/>
            <person name="Nakayama T."/>
            <person name="Kamikawa R."/>
            <person name="Inagaki Y."/>
            <person name="Hashimoto T."/>
        </authorList>
    </citation>
    <scope>NUCLEOTIDE SEQUENCE [LARGE SCALE GENOMIC DNA]</scope>
    <source>
        <strain evidence="3">NY0173</strain>
    </source>
</reference>
<protein>
    <submittedName>
        <fullName evidence="3">Uncharacterized protein</fullName>
    </submittedName>
</protein>
<evidence type="ECO:0000313" key="4">
    <source>
        <dbReference type="Proteomes" id="UP000265618"/>
    </source>
</evidence>
<dbReference type="AlphaFoldDB" id="A0A9K3GIJ0"/>